<accession>A0ABS6H7A6</accession>
<evidence type="ECO:0000313" key="12">
    <source>
        <dbReference type="EMBL" id="MBU8544582.1"/>
    </source>
</evidence>
<proteinExistence type="inferred from homology"/>
<dbReference type="RefSeq" id="WP_216875917.1">
    <property type="nucleotide sequence ID" value="NZ_JAERQM010000003.1"/>
</dbReference>
<evidence type="ECO:0000256" key="8">
    <source>
        <dbReference type="ARBA" id="ARBA00023136"/>
    </source>
</evidence>
<evidence type="ECO:0000256" key="2">
    <source>
        <dbReference type="ARBA" id="ARBA00011557"/>
    </source>
</evidence>
<keyword evidence="8 9" id="KW-0472">Membrane</keyword>
<organism evidence="12 13">
    <name type="scientific">Falsiroseomonas oleicola</name>
    <dbReference type="NCBI Taxonomy" id="2801474"/>
    <lineage>
        <taxon>Bacteria</taxon>
        <taxon>Pseudomonadati</taxon>
        <taxon>Pseudomonadota</taxon>
        <taxon>Alphaproteobacteria</taxon>
        <taxon>Acetobacterales</taxon>
        <taxon>Roseomonadaceae</taxon>
        <taxon>Falsiroseomonas</taxon>
    </lineage>
</organism>
<feature type="transmembrane region" description="Helical" evidence="9">
    <location>
        <begin position="140"/>
        <end position="161"/>
    </location>
</feature>
<dbReference type="Proteomes" id="UP000689967">
    <property type="component" value="Unassembled WGS sequence"/>
</dbReference>
<protein>
    <recommendedName>
        <fullName evidence="3 10">sn-glycerol-3-phosphate transport system permease protein UgpE</fullName>
    </recommendedName>
</protein>
<evidence type="ECO:0000256" key="5">
    <source>
        <dbReference type="ARBA" id="ARBA00022475"/>
    </source>
</evidence>
<gene>
    <name evidence="10" type="primary">ugpE</name>
    <name evidence="12" type="ORF">JJQ90_12750</name>
</gene>
<evidence type="ECO:0000259" key="11">
    <source>
        <dbReference type="PROSITE" id="PS50928"/>
    </source>
</evidence>
<feature type="transmembrane region" description="Helical" evidence="9">
    <location>
        <begin position="107"/>
        <end position="128"/>
    </location>
</feature>
<dbReference type="CDD" id="cd06261">
    <property type="entry name" value="TM_PBP2"/>
    <property type="match status" value="1"/>
</dbReference>
<evidence type="ECO:0000313" key="13">
    <source>
        <dbReference type="Proteomes" id="UP000689967"/>
    </source>
</evidence>
<dbReference type="EMBL" id="JAERQM010000003">
    <property type="protein sequence ID" value="MBU8544582.1"/>
    <property type="molecule type" value="Genomic_DNA"/>
</dbReference>
<feature type="transmembrane region" description="Helical" evidence="9">
    <location>
        <begin position="182"/>
        <end position="204"/>
    </location>
</feature>
<evidence type="ECO:0000256" key="4">
    <source>
        <dbReference type="ARBA" id="ARBA00022448"/>
    </source>
</evidence>
<evidence type="ECO:0000256" key="7">
    <source>
        <dbReference type="ARBA" id="ARBA00022989"/>
    </source>
</evidence>
<keyword evidence="13" id="KW-1185">Reference proteome</keyword>
<name>A0ABS6H7A6_9PROT</name>
<keyword evidence="7 9" id="KW-1133">Transmembrane helix</keyword>
<comment type="function">
    <text evidence="10">Part of the ABC transporter complex UgpBAEC involved in sn-glycerol-3-phosphate (G3P) import. Probably responsible for the translocation of the substrate across the membrane.</text>
</comment>
<dbReference type="InterPro" id="IPR000515">
    <property type="entry name" value="MetI-like"/>
</dbReference>
<evidence type="ECO:0000256" key="6">
    <source>
        <dbReference type="ARBA" id="ARBA00022692"/>
    </source>
</evidence>
<comment type="similarity">
    <text evidence="9">Belongs to the binding-protein-dependent transport system permease family.</text>
</comment>
<keyword evidence="5 10" id="KW-1003">Cell membrane</keyword>
<feature type="domain" description="ABC transmembrane type-1" evidence="11">
    <location>
        <begin position="72"/>
        <end position="262"/>
    </location>
</feature>
<comment type="caution">
    <text evidence="10">Lacks conserved residue(s) required for the propagation of feature annotation.</text>
</comment>
<sequence length="276" mass="30055">MRRRGFLGALLSHAVLLAGAVLMAAPFLWMLLTSIRPPEEVFGTVFNLIPTRFAGFENYAEALTSSNLPRAMLNGVIVCVGILAVQLLFAIPSAYALAKLKFRGREWLFGLVLFGLCVPIQVPALPLYLGLAQAGLLDTFFALMAPFALTVFGMFLFRQFFRGYPEEVLDAARLDGMGEFEIVWRLATPAALPAIAAFSIFSIVAHWNDLYWPLIVVTSAERSVPSLAILAFRDTETGGNYGALMAAAAITTAPLILGFFAARRAFLRGITMTGPR</sequence>
<evidence type="ECO:0000256" key="9">
    <source>
        <dbReference type="RuleBase" id="RU363032"/>
    </source>
</evidence>
<keyword evidence="6 9" id="KW-0812">Transmembrane</keyword>
<evidence type="ECO:0000256" key="1">
    <source>
        <dbReference type="ARBA" id="ARBA00004651"/>
    </source>
</evidence>
<feature type="transmembrane region" description="Helical" evidence="9">
    <location>
        <begin position="241"/>
        <end position="262"/>
    </location>
</feature>
<feature type="transmembrane region" description="Helical" evidence="9">
    <location>
        <begin position="71"/>
        <end position="95"/>
    </location>
</feature>
<evidence type="ECO:0000256" key="10">
    <source>
        <dbReference type="RuleBase" id="RU363056"/>
    </source>
</evidence>
<comment type="subunit">
    <text evidence="2 10">The complex is composed of two ATP-binding proteins (UgpC), two transmembrane proteins (UgpA and UgpE) and a solute-binding protein (UgpB).</text>
</comment>
<comment type="subcellular location">
    <subcellularLocation>
        <location evidence="10">Cell inner membrane</location>
        <topology evidence="10">Multi-pass membrane protein</topology>
    </subcellularLocation>
    <subcellularLocation>
        <location evidence="1 9">Cell membrane</location>
        <topology evidence="1 9">Multi-pass membrane protein</topology>
    </subcellularLocation>
</comment>
<reference evidence="12 13" key="1">
    <citation type="submission" date="2021-01" db="EMBL/GenBank/DDBJ databases">
        <title>Roseomonas sp. nov, a bacterium isolated from an oil production mixture in Yumen Oilfield.</title>
        <authorList>
            <person name="Wu D."/>
        </authorList>
    </citation>
    <scope>NUCLEOTIDE SEQUENCE [LARGE SCALE GENOMIC DNA]</scope>
    <source>
        <strain evidence="12 13">ROY-5-3</strain>
    </source>
</reference>
<dbReference type="PROSITE" id="PS50928">
    <property type="entry name" value="ABC_TM1"/>
    <property type="match status" value="1"/>
</dbReference>
<dbReference type="PANTHER" id="PTHR43744:SF8">
    <property type="entry name" value="SN-GLYCEROL-3-PHOSPHATE TRANSPORT SYSTEM PERMEASE PROTEIN UGPE"/>
    <property type="match status" value="1"/>
</dbReference>
<dbReference type="PANTHER" id="PTHR43744">
    <property type="entry name" value="ABC TRANSPORTER PERMEASE PROTEIN MG189-RELATED-RELATED"/>
    <property type="match status" value="1"/>
</dbReference>
<dbReference type="Pfam" id="PF00528">
    <property type="entry name" value="BPD_transp_1"/>
    <property type="match status" value="1"/>
</dbReference>
<evidence type="ECO:0000256" key="3">
    <source>
        <dbReference type="ARBA" id="ARBA00020515"/>
    </source>
</evidence>
<comment type="caution">
    <text evidence="12">The sequence shown here is derived from an EMBL/GenBank/DDBJ whole genome shotgun (WGS) entry which is preliminary data.</text>
</comment>
<keyword evidence="10" id="KW-0997">Cell inner membrane</keyword>
<keyword evidence="4 9" id="KW-0813">Transport</keyword>